<dbReference type="SUPFAM" id="SSF143243">
    <property type="entry name" value="Nqo5-like"/>
    <property type="match status" value="1"/>
</dbReference>
<protein>
    <submittedName>
        <fullName evidence="1">Uncharacterized protein</fullName>
    </submittedName>
</protein>
<reference evidence="1" key="1">
    <citation type="submission" date="2019-03" db="EMBL/GenBank/DDBJ databases">
        <title>Single cell metagenomics reveals metabolic interactions within the superorganism composed of flagellate Streblomastix strix and complex community of Bacteroidetes bacteria on its surface.</title>
        <authorList>
            <person name="Treitli S.C."/>
            <person name="Kolisko M."/>
            <person name="Husnik F."/>
            <person name="Keeling P."/>
            <person name="Hampl V."/>
        </authorList>
    </citation>
    <scope>NUCLEOTIDE SEQUENCE</scope>
    <source>
        <strain evidence="1">STM</strain>
    </source>
</reference>
<organism evidence="1">
    <name type="scientific">termite gut metagenome</name>
    <dbReference type="NCBI Taxonomy" id="433724"/>
    <lineage>
        <taxon>unclassified sequences</taxon>
        <taxon>metagenomes</taxon>
        <taxon>organismal metagenomes</taxon>
    </lineage>
</organism>
<accession>A0A5J4RC57</accession>
<proteinExistence type="predicted"/>
<evidence type="ECO:0000313" key="1">
    <source>
        <dbReference type="EMBL" id="KAA6330551.1"/>
    </source>
</evidence>
<name>A0A5J4RC57_9ZZZZ</name>
<sequence length="93" mass="10709">MNEIIEIAATNLRDEALKLHRDKQMDFLEDLIGMEWGDTLGVIYYLESTITGERTAIKTRSACPNIPCDNLLLIRFRLPGGQKVHDWLPHYPL</sequence>
<dbReference type="EMBL" id="SNRY01001486">
    <property type="protein sequence ID" value="KAA6330551.1"/>
    <property type="molecule type" value="Genomic_DNA"/>
</dbReference>
<comment type="caution">
    <text evidence="1">The sequence shown here is derived from an EMBL/GenBank/DDBJ whole genome shotgun (WGS) entry which is preliminary data.</text>
</comment>
<dbReference type="InterPro" id="IPR037232">
    <property type="entry name" value="NADH_quin_OxRdtase_su_C/D-like"/>
</dbReference>
<gene>
    <name evidence="1" type="ORF">EZS27_020746</name>
</gene>
<dbReference type="AlphaFoldDB" id="A0A5J4RC57"/>